<evidence type="ECO:0000313" key="1">
    <source>
        <dbReference type="EMBL" id="JAA89405.1"/>
    </source>
</evidence>
<accession>S4PN88</accession>
<sequence>MSFSELIDRLSDELCKIDLLVIGEKLMSIKPGISLEDFIGVHSIALSDISCADSASIISSCCLVLANVFASRTIRLRDFLLRET</sequence>
<reference evidence="1" key="1">
    <citation type="journal article" date="2013" name="BMC Genomics">
        <title>Unscrambling butterfly oogenesis.</title>
        <authorList>
            <person name="Carter J.M."/>
            <person name="Baker S.C."/>
            <person name="Pink R."/>
            <person name="Carter D.R."/>
            <person name="Collins A."/>
            <person name="Tomlin J."/>
            <person name="Gibbs M."/>
            <person name="Breuker C.J."/>
        </authorList>
    </citation>
    <scope>NUCLEOTIDE SEQUENCE</scope>
    <source>
        <tissue evidence="1">Ovary</tissue>
    </source>
</reference>
<name>S4PN88_9NEOP</name>
<proteinExistence type="predicted"/>
<organism evidence="1">
    <name type="scientific">Pararge aegeria</name>
    <name type="common">speckled wood butterfly</name>
    <dbReference type="NCBI Taxonomy" id="116150"/>
    <lineage>
        <taxon>Eukaryota</taxon>
        <taxon>Metazoa</taxon>
        <taxon>Ecdysozoa</taxon>
        <taxon>Arthropoda</taxon>
        <taxon>Hexapoda</taxon>
        <taxon>Insecta</taxon>
        <taxon>Pterygota</taxon>
        <taxon>Neoptera</taxon>
        <taxon>Endopterygota</taxon>
        <taxon>Lepidoptera</taxon>
        <taxon>Glossata</taxon>
        <taxon>Ditrysia</taxon>
        <taxon>Papilionoidea</taxon>
        <taxon>Nymphalidae</taxon>
        <taxon>Satyrinae</taxon>
        <taxon>Satyrini</taxon>
        <taxon>Parargina</taxon>
        <taxon>Pararge</taxon>
    </lineage>
</organism>
<dbReference type="AlphaFoldDB" id="S4PN88"/>
<feature type="non-terminal residue" evidence="1">
    <location>
        <position position="84"/>
    </location>
</feature>
<reference evidence="1" key="2">
    <citation type="submission" date="2013-05" db="EMBL/GenBank/DDBJ databases">
        <authorList>
            <person name="Carter J.-M."/>
            <person name="Baker S.C."/>
            <person name="Pink R."/>
            <person name="Carter D.R.F."/>
            <person name="Collins A."/>
            <person name="Tomlin J."/>
            <person name="Gibbs M."/>
            <person name="Breuker C.J."/>
        </authorList>
    </citation>
    <scope>NUCLEOTIDE SEQUENCE</scope>
    <source>
        <tissue evidence="1">Ovary</tissue>
    </source>
</reference>
<dbReference type="EMBL" id="GAIX01003155">
    <property type="protein sequence ID" value="JAA89405.1"/>
    <property type="molecule type" value="Transcribed_RNA"/>
</dbReference>
<protein>
    <submittedName>
        <fullName evidence="1">Uncharacterized protein</fullName>
    </submittedName>
</protein>